<feature type="DNA-binding region" description="H-T-H motif" evidence="4">
    <location>
        <begin position="43"/>
        <end position="62"/>
    </location>
</feature>
<evidence type="ECO:0000313" key="7">
    <source>
        <dbReference type="EMBL" id="KAA9085011.1"/>
    </source>
</evidence>
<accession>A0A5J5IRE6</accession>
<evidence type="ECO:0000256" key="1">
    <source>
        <dbReference type="ARBA" id="ARBA00023015"/>
    </source>
</evidence>
<evidence type="ECO:0000256" key="3">
    <source>
        <dbReference type="ARBA" id="ARBA00023163"/>
    </source>
</evidence>
<reference evidence="8" key="1">
    <citation type="submission" date="2019-09" db="EMBL/GenBank/DDBJ databases">
        <title>Mumia zhuanghuii sp. nov. isolated from the intestinal contents of plateau pika (Ochotona curzoniae) in the Qinghai-Tibet plateau of China.</title>
        <authorList>
            <person name="Tian Z."/>
        </authorList>
    </citation>
    <scope>NUCLEOTIDE SEQUENCE [LARGE SCALE GENOMIC DNA]</scope>
    <source>
        <strain evidence="8">DSM 25564</strain>
    </source>
</reference>
<dbReference type="PROSITE" id="PS50977">
    <property type="entry name" value="HTH_TETR_2"/>
    <property type="match status" value="1"/>
</dbReference>
<dbReference type="SUPFAM" id="SSF46689">
    <property type="entry name" value="Homeodomain-like"/>
    <property type="match status" value="1"/>
</dbReference>
<dbReference type="RefSeq" id="WP_150419720.1">
    <property type="nucleotide sequence ID" value="NZ_VYRZ01000003.1"/>
</dbReference>
<evidence type="ECO:0000256" key="2">
    <source>
        <dbReference type="ARBA" id="ARBA00023125"/>
    </source>
</evidence>
<comment type="caution">
    <text evidence="7">The sequence shown here is derived from an EMBL/GenBank/DDBJ whole genome shotgun (WGS) entry which is preliminary data.</text>
</comment>
<dbReference type="InterPro" id="IPR001647">
    <property type="entry name" value="HTH_TetR"/>
</dbReference>
<dbReference type="Gene3D" id="1.10.357.10">
    <property type="entry name" value="Tetracycline Repressor, domain 2"/>
    <property type="match status" value="1"/>
</dbReference>
<evidence type="ECO:0000256" key="5">
    <source>
        <dbReference type="SAM" id="MobiDB-lite"/>
    </source>
</evidence>
<dbReference type="AlphaFoldDB" id="A0A5J5IRE6"/>
<dbReference type="EMBL" id="VYRZ01000003">
    <property type="protein sequence ID" value="KAA9085011.1"/>
    <property type="molecule type" value="Genomic_DNA"/>
</dbReference>
<dbReference type="Pfam" id="PF00440">
    <property type="entry name" value="TetR_N"/>
    <property type="match status" value="1"/>
</dbReference>
<dbReference type="PANTHER" id="PTHR30055:SF234">
    <property type="entry name" value="HTH-TYPE TRANSCRIPTIONAL REGULATOR BETI"/>
    <property type="match status" value="1"/>
</dbReference>
<keyword evidence="1" id="KW-0805">Transcription regulation</keyword>
<dbReference type="InterPro" id="IPR009057">
    <property type="entry name" value="Homeodomain-like_sf"/>
</dbReference>
<name>A0A5J5IRE6_9MICO</name>
<dbReference type="OrthoDB" id="4567939at2"/>
<evidence type="ECO:0000313" key="8">
    <source>
        <dbReference type="Proteomes" id="UP000327039"/>
    </source>
</evidence>
<dbReference type="SUPFAM" id="SSF48498">
    <property type="entry name" value="Tetracyclin repressor-like, C-terminal domain"/>
    <property type="match status" value="1"/>
</dbReference>
<sequence length="212" mass="22537">MSTGSSVSDAPRTARERRREQTRRELVEAARAIIDDDGVDAVSIERLVAAAGVARATVYAHFPEGRDEVLRAAYDETGRVLLAHARASAADLRSWQDRVLHYARTMIEFSASPTTGRFYSVSGPALVGFREAGGAGSRGYREDIASFLEQARTDGDLRADADPAALAVLLSSSLRDAGIAAATDPSSAERYIAAVGLILDGLRTTAAARSGR</sequence>
<gene>
    <name evidence="7" type="ORF">F6B42_10900</name>
</gene>
<feature type="compositionally biased region" description="Basic and acidic residues" evidence="5">
    <location>
        <begin position="12"/>
        <end position="22"/>
    </location>
</feature>
<keyword evidence="3" id="KW-0804">Transcription</keyword>
<dbReference type="GO" id="GO:0000976">
    <property type="term" value="F:transcription cis-regulatory region binding"/>
    <property type="evidence" value="ECO:0007669"/>
    <property type="project" value="TreeGrafter"/>
</dbReference>
<evidence type="ECO:0000256" key="4">
    <source>
        <dbReference type="PROSITE-ProRule" id="PRU00335"/>
    </source>
</evidence>
<proteinExistence type="predicted"/>
<dbReference type="InterPro" id="IPR050109">
    <property type="entry name" value="HTH-type_TetR-like_transc_reg"/>
</dbReference>
<organism evidence="7 8">
    <name type="scientific">Microbacterium radiodurans</name>
    <dbReference type="NCBI Taxonomy" id="661398"/>
    <lineage>
        <taxon>Bacteria</taxon>
        <taxon>Bacillati</taxon>
        <taxon>Actinomycetota</taxon>
        <taxon>Actinomycetes</taxon>
        <taxon>Micrococcales</taxon>
        <taxon>Microbacteriaceae</taxon>
        <taxon>Microbacterium</taxon>
    </lineage>
</organism>
<dbReference type="InterPro" id="IPR036271">
    <property type="entry name" value="Tet_transcr_reg_TetR-rel_C_sf"/>
</dbReference>
<protein>
    <submittedName>
        <fullName evidence="7">TetR/AcrR family transcriptional regulator</fullName>
    </submittedName>
</protein>
<dbReference type="PANTHER" id="PTHR30055">
    <property type="entry name" value="HTH-TYPE TRANSCRIPTIONAL REGULATOR RUTR"/>
    <property type="match status" value="1"/>
</dbReference>
<feature type="region of interest" description="Disordered" evidence="5">
    <location>
        <begin position="1"/>
        <end position="22"/>
    </location>
</feature>
<keyword evidence="2 4" id="KW-0238">DNA-binding</keyword>
<evidence type="ECO:0000259" key="6">
    <source>
        <dbReference type="PROSITE" id="PS50977"/>
    </source>
</evidence>
<feature type="domain" description="HTH tetR-type" evidence="6">
    <location>
        <begin position="20"/>
        <end position="80"/>
    </location>
</feature>
<keyword evidence="8" id="KW-1185">Reference proteome</keyword>
<dbReference type="Proteomes" id="UP000327039">
    <property type="component" value="Unassembled WGS sequence"/>
</dbReference>
<dbReference type="GO" id="GO:0003700">
    <property type="term" value="F:DNA-binding transcription factor activity"/>
    <property type="evidence" value="ECO:0007669"/>
    <property type="project" value="TreeGrafter"/>
</dbReference>